<evidence type="ECO:0000313" key="4">
    <source>
        <dbReference type="Proteomes" id="UP000177281"/>
    </source>
</evidence>
<dbReference type="InterPro" id="IPR029001">
    <property type="entry name" value="ITPase-like_fam"/>
</dbReference>
<evidence type="ECO:0000313" key="3">
    <source>
        <dbReference type="EMBL" id="OGE94431.1"/>
    </source>
</evidence>
<keyword evidence="2" id="KW-0378">Hydrolase</keyword>
<dbReference type="GO" id="GO:0009143">
    <property type="term" value="P:nucleoside triphosphate catabolic process"/>
    <property type="evidence" value="ECO:0007669"/>
    <property type="project" value="InterPro"/>
</dbReference>
<dbReference type="Proteomes" id="UP000177281">
    <property type="component" value="Unassembled WGS sequence"/>
</dbReference>
<comment type="similarity">
    <text evidence="1">Belongs to the HAM1 NTPase family.</text>
</comment>
<organism evidence="3 4">
    <name type="scientific">Candidatus Doudnabacteria bacterium RIFCSPLOWO2_01_FULL_44_21</name>
    <dbReference type="NCBI Taxonomy" id="1817841"/>
    <lineage>
        <taxon>Bacteria</taxon>
        <taxon>Candidatus Doudnaibacteriota</taxon>
    </lineage>
</organism>
<dbReference type="STRING" id="1817841.A3B10_01365"/>
<proteinExistence type="inferred from homology"/>
<dbReference type="GO" id="GO:0047429">
    <property type="term" value="F:nucleoside triphosphate diphosphatase activity"/>
    <property type="evidence" value="ECO:0007669"/>
    <property type="project" value="InterPro"/>
</dbReference>
<dbReference type="InterPro" id="IPR002637">
    <property type="entry name" value="RdgB/HAM1"/>
</dbReference>
<dbReference type="PANTHER" id="PTHR11067">
    <property type="entry name" value="INOSINE TRIPHOSPHATE PYROPHOSPHATASE/HAM1 PROTEIN"/>
    <property type="match status" value="1"/>
</dbReference>
<dbReference type="GO" id="GO:0005829">
    <property type="term" value="C:cytosol"/>
    <property type="evidence" value="ECO:0007669"/>
    <property type="project" value="TreeGrafter"/>
</dbReference>
<reference evidence="3 4" key="1">
    <citation type="journal article" date="2016" name="Nat. Commun.">
        <title>Thousands of microbial genomes shed light on interconnected biogeochemical processes in an aquifer system.</title>
        <authorList>
            <person name="Anantharaman K."/>
            <person name="Brown C.T."/>
            <person name="Hug L.A."/>
            <person name="Sharon I."/>
            <person name="Castelle C.J."/>
            <person name="Probst A.J."/>
            <person name="Thomas B.C."/>
            <person name="Singh A."/>
            <person name="Wilkins M.J."/>
            <person name="Karaoz U."/>
            <person name="Brodie E.L."/>
            <person name="Williams K.H."/>
            <person name="Hubbard S.S."/>
            <person name="Banfield J.F."/>
        </authorList>
    </citation>
    <scope>NUCLEOTIDE SEQUENCE [LARGE SCALE GENOMIC DNA]</scope>
</reference>
<evidence type="ECO:0000256" key="2">
    <source>
        <dbReference type="ARBA" id="ARBA00022801"/>
    </source>
</evidence>
<gene>
    <name evidence="3" type="ORF">A3B10_01365</name>
</gene>
<comment type="caution">
    <text evidence="3">The sequence shown here is derived from an EMBL/GenBank/DDBJ whole genome shotgun (WGS) entry which is preliminary data.</text>
</comment>
<evidence type="ECO:0008006" key="5">
    <source>
        <dbReference type="Google" id="ProtNLM"/>
    </source>
</evidence>
<dbReference type="AlphaFoldDB" id="A0A1F5PWX1"/>
<dbReference type="CDD" id="cd00515">
    <property type="entry name" value="HAM1"/>
    <property type="match status" value="1"/>
</dbReference>
<evidence type="ECO:0000256" key="1">
    <source>
        <dbReference type="ARBA" id="ARBA00008023"/>
    </source>
</evidence>
<name>A0A1F5PWX1_9BACT</name>
<sequence>MKKLLIGTGNPAKIKEYKKLLKPFGFEIVSAKDLGIIEPDEIGRTFEQTAIDKAKYYYNKSGVPTVVDDGGFEIEALNGEPGVKSRRWLGREMTDEEIIEEIMKRMQDVPNEKRASKHTVVVALATPYGIFTSDANIDGIVAEKPHTKRIEGFPYRSILYLPNYKKYWIELSEEEDEILNHRRAALEKIKDIFIELSKENKEKHA</sequence>
<dbReference type="Pfam" id="PF01725">
    <property type="entry name" value="Ham1p_like"/>
    <property type="match status" value="1"/>
</dbReference>
<accession>A0A1F5PWX1</accession>
<dbReference type="Gene3D" id="3.90.950.10">
    <property type="match status" value="1"/>
</dbReference>
<dbReference type="EMBL" id="MFFB01000018">
    <property type="protein sequence ID" value="OGE94431.1"/>
    <property type="molecule type" value="Genomic_DNA"/>
</dbReference>
<protein>
    <recommendedName>
        <fullName evidence="5">Non-canonical purine NTP pyrophosphatase</fullName>
    </recommendedName>
</protein>
<dbReference type="PANTHER" id="PTHR11067:SF9">
    <property type="entry name" value="INOSINE TRIPHOSPHATE PYROPHOSPHATASE"/>
    <property type="match status" value="1"/>
</dbReference>
<dbReference type="SUPFAM" id="SSF52972">
    <property type="entry name" value="ITPase-like"/>
    <property type="match status" value="1"/>
</dbReference>